<evidence type="ECO:0000256" key="3">
    <source>
        <dbReference type="ARBA" id="ARBA00022777"/>
    </source>
</evidence>
<dbReference type="InterPro" id="IPR018484">
    <property type="entry name" value="FGGY_N"/>
</dbReference>
<gene>
    <name evidence="7" type="ORF">BLM47_01335</name>
</gene>
<dbReference type="PIRSF" id="PIRSF000538">
    <property type="entry name" value="GlpK"/>
    <property type="match status" value="1"/>
</dbReference>
<dbReference type="Pfam" id="PF02782">
    <property type="entry name" value="FGGY_C"/>
    <property type="match status" value="1"/>
</dbReference>
<dbReference type="PANTHER" id="PTHR43095:SF2">
    <property type="entry name" value="GLUCONOKINASE"/>
    <property type="match status" value="1"/>
</dbReference>
<dbReference type="InterPro" id="IPR018483">
    <property type="entry name" value="Carb_kinase_FGGY_CS"/>
</dbReference>
<dbReference type="GO" id="GO:0016773">
    <property type="term" value="F:phosphotransferase activity, alcohol group as acceptor"/>
    <property type="evidence" value="ECO:0007669"/>
    <property type="project" value="InterPro"/>
</dbReference>
<dbReference type="CDD" id="cd07770">
    <property type="entry name" value="ASKHA_NBD_FGGY_GntK"/>
    <property type="match status" value="1"/>
</dbReference>
<comment type="caution">
    <text evidence="7">The sequence shown here is derived from an EMBL/GenBank/DDBJ whole genome shotgun (WGS) entry which is preliminary data.</text>
</comment>
<dbReference type="SUPFAM" id="SSF53067">
    <property type="entry name" value="Actin-like ATPase domain"/>
    <property type="match status" value="2"/>
</dbReference>
<evidence type="ECO:0000256" key="2">
    <source>
        <dbReference type="ARBA" id="ARBA00022679"/>
    </source>
</evidence>
<evidence type="ECO:0000259" key="6">
    <source>
        <dbReference type="Pfam" id="PF02782"/>
    </source>
</evidence>
<dbReference type="InterPro" id="IPR000577">
    <property type="entry name" value="Carb_kinase_FGGY"/>
</dbReference>
<evidence type="ECO:0000259" key="5">
    <source>
        <dbReference type="Pfam" id="PF00370"/>
    </source>
</evidence>
<evidence type="ECO:0000256" key="4">
    <source>
        <dbReference type="RuleBase" id="RU003733"/>
    </source>
</evidence>
<organism evidence="7 8">
    <name type="scientific">Candidatus Reconcilbacillus cellulovorans</name>
    <dbReference type="NCBI Taxonomy" id="1906605"/>
    <lineage>
        <taxon>Bacteria</taxon>
        <taxon>Bacillati</taxon>
        <taxon>Bacillota</taxon>
        <taxon>Bacilli</taxon>
        <taxon>Bacillales</taxon>
        <taxon>Paenibacillaceae</taxon>
        <taxon>Candidatus Reconcilbacillus</taxon>
    </lineage>
</organism>
<keyword evidence="2 4" id="KW-0808">Transferase</keyword>
<dbReference type="Proteomes" id="UP000243688">
    <property type="component" value="Unassembled WGS sequence"/>
</dbReference>
<accession>A0A2A6E4S1</accession>
<feature type="domain" description="Carbohydrate kinase FGGY N-terminal" evidence="5">
    <location>
        <begin position="7"/>
        <end position="250"/>
    </location>
</feature>
<dbReference type="GO" id="GO:0005975">
    <property type="term" value="P:carbohydrate metabolic process"/>
    <property type="evidence" value="ECO:0007669"/>
    <property type="project" value="InterPro"/>
</dbReference>
<keyword evidence="3 4" id="KW-0418">Kinase</keyword>
<evidence type="ECO:0000313" key="8">
    <source>
        <dbReference type="Proteomes" id="UP000243688"/>
    </source>
</evidence>
<dbReference type="InterPro" id="IPR018485">
    <property type="entry name" value="FGGY_C"/>
</dbReference>
<name>A0A2A6E4S1_9BACL</name>
<reference evidence="7 8" key="1">
    <citation type="submission" date="2016-12" db="EMBL/GenBank/DDBJ databases">
        <title>Candidatus Reconcilibacillus cellulovorans genome.</title>
        <authorList>
            <person name="Kolinko S."/>
            <person name="Wu Y.-W."/>
            <person name="Tachea F."/>
            <person name="Denzel E."/>
            <person name="Hiras J."/>
            <person name="Baecker N."/>
            <person name="Chan L.J."/>
            <person name="Eichorst S.A."/>
            <person name="Frey D."/>
            <person name="Adams P.D."/>
            <person name="Pray T."/>
            <person name="Tanjore D."/>
            <person name="Petzold C.J."/>
            <person name="Gladden J.M."/>
            <person name="Simmons B.A."/>
            <person name="Singer S.W."/>
        </authorList>
    </citation>
    <scope>NUCLEOTIDE SEQUENCE [LARGE SCALE GENOMIC DNA]</scope>
    <source>
        <strain evidence="7">JTherm</strain>
    </source>
</reference>
<dbReference type="InterPro" id="IPR043129">
    <property type="entry name" value="ATPase_NBD"/>
</dbReference>
<dbReference type="PANTHER" id="PTHR43095">
    <property type="entry name" value="SUGAR KINASE"/>
    <property type="match status" value="1"/>
</dbReference>
<dbReference type="PROSITE" id="PS00445">
    <property type="entry name" value="FGGY_KINASES_2"/>
    <property type="match status" value="1"/>
</dbReference>
<dbReference type="Pfam" id="PF00370">
    <property type="entry name" value="FGGY_N"/>
    <property type="match status" value="1"/>
</dbReference>
<protein>
    <submittedName>
        <fullName evidence="7">Gluconate kinase</fullName>
    </submittedName>
</protein>
<feature type="domain" description="Carbohydrate kinase FGGY C-terminal" evidence="6">
    <location>
        <begin position="260"/>
        <end position="455"/>
    </location>
</feature>
<sequence>MNGKETVVAVDVGTTATKALVVRRDGRVLSRASVEYPLHTPEPGAAEQNPDELLEAIVRAVRGAVESAGAAASDVAALSFSSAMHGLIAFDGDGRPLTPCITWADTRAAPYAAMLRDRPEGAALYTRTGTPIHPMSPLAKLMWLRDRRPDVVERASMFAGVKEYALFRLYGRWVVDHSLASATGLFELRRLDWDGMALRLAGVERARLPEPVPATAVLEGLDPEYARAMGLSPDVPAVVGASDGTLANLGVGAVRPGVVAVTIGTSGAVRGVAGEPVTDPKGRLFCYALVPGMWVVGGPINNGGVALRWARDCLAFAATREAECDGVDPYERMTDVAAQAPPGAGGLLFLPFLTGERAPVWDADARGVLFGLDIRHGLPHVLRAVMEGVVFAVRSVAGALAELAGPPHEARATGGFARSPLWRQMLADALGVPVTVPDTVEGSAVGAAKLAFVALGLAASFDELDGWAQPVVRHEPDARIHRLYEQLTSVYLDVYHQLKGMFPALVPFRAADADAGNGAGGTTG</sequence>
<dbReference type="InterPro" id="IPR050406">
    <property type="entry name" value="FGGY_Carb_Kinase"/>
</dbReference>
<comment type="similarity">
    <text evidence="1 4">Belongs to the FGGY kinase family.</text>
</comment>
<dbReference type="AlphaFoldDB" id="A0A2A6E4S1"/>
<dbReference type="EMBL" id="MOXJ01000001">
    <property type="protein sequence ID" value="PDO11767.1"/>
    <property type="molecule type" value="Genomic_DNA"/>
</dbReference>
<dbReference type="GO" id="GO:0016301">
    <property type="term" value="F:kinase activity"/>
    <property type="evidence" value="ECO:0007669"/>
    <property type="project" value="UniProtKB-KW"/>
</dbReference>
<evidence type="ECO:0000313" key="7">
    <source>
        <dbReference type="EMBL" id="PDO11767.1"/>
    </source>
</evidence>
<evidence type="ECO:0000256" key="1">
    <source>
        <dbReference type="ARBA" id="ARBA00009156"/>
    </source>
</evidence>
<proteinExistence type="inferred from homology"/>
<dbReference type="Gene3D" id="3.30.420.40">
    <property type="match status" value="2"/>
</dbReference>